<dbReference type="PANTHER" id="PTHR30629:SF2">
    <property type="entry name" value="PROPHAGE INTEGRASE INTS-RELATED"/>
    <property type="match status" value="1"/>
</dbReference>
<sequence>MKLTARQVETAKPKEKPYKLADGGGLYLLVNPNGKRYWRLKYRSLGKEKLLAIGVYPDVSLAEARSKREDAKRTLAAGNDPSLERKIEKLSRQQDAENSFEAITREWYQRRYDRWSISYREEMLRTFEKDVFPYIGHRPIKDIKPMELLAVLSKIEARGATEKVRKVRQRCGEVWKYAVVTGRAEYNPAPDLASAVSPHEKEHYAFLTQDELPEFLRTLNAYAGSVLVKIAMQLLILTGVRPGELRQAEWQEFDFEKKVWNVPAERMKMRRPHLVPLSSQAIDLLNQLKPITGAGALLFPGRNNPKKPMSDMALTVLVRRIGYAGRVTGHGFRHTMSTILHEQGFNSAWIELQLAHVDKNSIRGTYNHAQYLEGRREMMQWYGDFIGQAGKSGSSLAYAAISLTAELE</sequence>
<dbReference type="GO" id="GO:0003677">
    <property type="term" value="F:DNA binding"/>
    <property type="evidence" value="ECO:0007669"/>
    <property type="project" value="UniProtKB-KW"/>
</dbReference>
<evidence type="ECO:0000256" key="1">
    <source>
        <dbReference type="ARBA" id="ARBA00008857"/>
    </source>
</evidence>
<dbReference type="InterPro" id="IPR010998">
    <property type="entry name" value="Integrase_recombinase_N"/>
</dbReference>
<evidence type="ECO:0000256" key="3">
    <source>
        <dbReference type="ARBA" id="ARBA00023125"/>
    </source>
</evidence>
<dbReference type="Pfam" id="PF22022">
    <property type="entry name" value="Phage_int_M"/>
    <property type="match status" value="1"/>
</dbReference>
<name>A0A8S7ED63_ECOLX</name>
<dbReference type="Gene3D" id="1.10.150.130">
    <property type="match status" value="1"/>
</dbReference>
<dbReference type="AlphaFoldDB" id="A0A8S7ED63"/>
<dbReference type="Gene3D" id="3.30.160.390">
    <property type="entry name" value="Integrase, DNA-binding domain"/>
    <property type="match status" value="1"/>
</dbReference>
<reference evidence="6 7" key="1">
    <citation type="submission" date="2019-07" db="EMBL/GenBank/DDBJ databases">
        <authorList>
            <consortium name="GenomeTrakr network: Whole genome sequencing for foodborne pathogen traceback"/>
        </authorList>
    </citation>
    <scope>NUCLEOTIDE SEQUENCE [LARGE SCALE GENOMIC DNA]</scope>
    <source>
        <strain evidence="6 7">PSU-1859</strain>
    </source>
</reference>
<dbReference type="Pfam" id="PF00589">
    <property type="entry name" value="Phage_integrase"/>
    <property type="match status" value="1"/>
</dbReference>
<dbReference type="EMBL" id="AASFMQ010000013">
    <property type="protein sequence ID" value="EFB3615544.1"/>
    <property type="molecule type" value="Genomic_DNA"/>
</dbReference>
<dbReference type="InterPro" id="IPR050808">
    <property type="entry name" value="Phage_Integrase"/>
</dbReference>
<protein>
    <submittedName>
        <fullName evidence="6">Tyrosine-type recombinase/integrase</fullName>
    </submittedName>
</protein>
<evidence type="ECO:0000313" key="7">
    <source>
        <dbReference type="Proteomes" id="UP000543252"/>
    </source>
</evidence>
<dbReference type="InterPro" id="IPR025166">
    <property type="entry name" value="Integrase_DNA_bind_dom"/>
</dbReference>
<evidence type="ECO:0000256" key="4">
    <source>
        <dbReference type="ARBA" id="ARBA00023172"/>
    </source>
</evidence>
<organism evidence="6 7">
    <name type="scientific">Escherichia coli</name>
    <dbReference type="NCBI Taxonomy" id="562"/>
    <lineage>
        <taxon>Bacteria</taxon>
        <taxon>Pseudomonadati</taxon>
        <taxon>Pseudomonadota</taxon>
        <taxon>Gammaproteobacteria</taxon>
        <taxon>Enterobacterales</taxon>
        <taxon>Enterobacteriaceae</taxon>
        <taxon>Escherichia</taxon>
    </lineage>
</organism>
<dbReference type="InterPro" id="IPR013762">
    <property type="entry name" value="Integrase-like_cat_sf"/>
</dbReference>
<evidence type="ECO:0000313" key="6">
    <source>
        <dbReference type="EMBL" id="EFB3615544.1"/>
    </source>
</evidence>
<dbReference type="GO" id="GO:0015074">
    <property type="term" value="P:DNA integration"/>
    <property type="evidence" value="ECO:0007669"/>
    <property type="project" value="UniProtKB-KW"/>
</dbReference>
<dbReference type="PROSITE" id="PS51898">
    <property type="entry name" value="TYR_RECOMBINASE"/>
    <property type="match status" value="1"/>
</dbReference>
<evidence type="ECO:0000256" key="2">
    <source>
        <dbReference type="ARBA" id="ARBA00022908"/>
    </source>
</evidence>
<evidence type="ECO:0000259" key="5">
    <source>
        <dbReference type="PROSITE" id="PS51898"/>
    </source>
</evidence>
<gene>
    <name evidence="6" type="ORF">FPS11_11470</name>
</gene>
<proteinExistence type="inferred from homology"/>
<feature type="domain" description="Tyr recombinase" evidence="5">
    <location>
        <begin position="202"/>
        <end position="379"/>
    </location>
</feature>
<keyword evidence="4" id="KW-0233">DNA recombination</keyword>
<dbReference type="InterPro" id="IPR053876">
    <property type="entry name" value="Phage_int_M"/>
</dbReference>
<dbReference type="InterPro" id="IPR038488">
    <property type="entry name" value="Integrase_DNA-bd_sf"/>
</dbReference>
<keyword evidence="2" id="KW-0229">DNA integration</keyword>
<dbReference type="InterPro" id="IPR011010">
    <property type="entry name" value="DNA_brk_join_enz"/>
</dbReference>
<dbReference type="Proteomes" id="UP000543252">
    <property type="component" value="Unassembled WGS sequence"/>
</dbReference>
<dbReference type="SUPFAM" id="SSF56349">
    <property type="entry name" value="DNA breaking-rejoining enzymes"/>
    <property type="match status" value="1"/>
</dbReference>
<dbReference type="PANTHER" id="PTHR30629">
    <property type="entry name" value="PROPHAGE INTEGRASE"/>
    <property type="match status" value="1"/>
</dbReference>
<comment type="similarity">
    <text evidence="1">Belongs to the 'phage' integrase family.</text>
</comment>
<keyword evidence="3" id="KW-0238">DNA-binding</keyword>
<dbReference type="CDD" id="cd00801">
    <property type="entry name" value="INT_P4_C"/>
    <property type="match status" value="1"/>
</dbReference>
<dbReference type="GO" id="GO:0006310">
    <property type="term" value="P:DNA recombination"/>
    <property type="evidence" value="ECO:0007669"/>
    <property type="project" value="UniProtKB-KW"/>
</dbReference>
<dbReference type="Pfam" id="PF13356">
    <property type="entry name" value="Arm-DNA-bind_3"/>
    <property type="match status" value="1"/>
</dbReference>
<dbReference type="Gene3D" id="1.10.443.10">
    <property type="entry name" value="Intergrase catalytic core"/>
    <property type="match status" value="1"/>
</dbReference>
<dbReference type="InterPro" id="IPR002104">
    <property type="entry name" value="Integrase_catalytic"/>
</dbReference>
<comment type="caution">
    <text evidence="6">The sequence shown here is derived from an EMBL/GenBank/DDBJ whole genome shotgun (WGS) entry which is preliminary data.</text>
</comment>
<accession>A0A8S7ED63</accession>